<dbReference type="Gene3D" id="1.20.920.60">
    <property type="match status" value="1"/>
</dbReference>
<dbReference type="SUPFAM" id="SSF50729">
    <property type="entry name" value="PH domain-like"/>
    <property type="match status" value="1"/>
</dbReference>
<dbReference type="InterPro" id="IPR000904">
    <property type="entry name" value="Sec7_dom"/>
</dbReference>
<evidence type="ECO:0000313" key="4">
    <source>
        <dbReference type="EMBL" id="KAF7686716.1"/>
    </source>
</evidence>
<dbReference type="Gene3D" id="1.10.1000.11">
    <property type="entry name" value="Arf Nucleotide-binding Site Opener,domain 2"/>
    <property type="match status" value="1"/>
</dbReference>
<comment type="subcellular location">
    <subcellularLocation>
        <location evidence="1">Cell projection</location>
        <location evidence="1">Ruffle membrane</location>
    </subcellularLocation>
</comment>
<dbReference type="InterPro" id="IPR024317">
    <property type="entry name" value="Dynein_heavy_chain_D4_dom"/>
</dbReference>
<feature type="region of interest" description="Disordered" evidence="2">
    <location>
        <begin position="260"/>
        <end position="280"/>
    </location>
</feature>
<proteinExistence type="predicted"/>
<dbReference type="PROSITE" id="PS50190">
    <property type="entry name" value="SEC7"/>
    <property type="match status" value="1"/>
</dbReference>
<dbReference type="InterPro" id="IPR011993">
    <property type="entry name" value="PH-like_dom_sf"/>
</dbReference>
<evidence type="ECO:0000256" key="1">
    <source>
        <dbReference type="ARBA" id="ARBA00004632"/>
    </source>
</evidence>
<feature type="domain" description="SEC7" evidence="3">
    <location>
        <begin position="352"/>
        <end position="527"/>
    </location>
</feature>
<dbReference type="EMBL" id="JABFDY010000028">
    <property type="protein sequence ID" value="KAF7686716.1"/>
    <property type="molecule type" value="Genomic_DNA"/>
</dbReference>
<dbReference type="InterPro" id="IPR023394">
    <property type="entry name" value="Sec7_C_sf"/>
</dbReference>
<evidence type="ECO:0000256" key="2">
    <source>
        <dbReference type="SAM" id="MobiDB-lite"/>
    </source>
</evidence>
<dbReference type="Pfam" id="PF01369">
    <property type="entry name" value="Sec7"/>
    <property type="match status" value="1"/>
</dbReference>
<dbReference type="PANTHER" id="PTHR10663">
    <property type="entry name" value="GUANYL-NUCLEOTIDE EXCHANGE FACTOR"/>
    <property type="match status" value="1"/>
</dbReference>
<dbReference type="AlphaFoldDB" id="A0A8T0A6P4"/>
<dbReference type="Gene3D" id="3.40.50.300">
    <property type="entry name" value="P-loop containing nucleotide triphosphate hydrolases"/>
    <property type="match status" value="1"/>
</dbReference>
<accession>A0A8T0A6P4</accession>
<dbReference type="InterPro" id="IPR041681">
    <property type="entry name" value="PH_9"/>
</dbReference>
<dbReference type="Pfam" id="PF17852">
    <property type="entry name" value="Dynein_AAA_lid"/>
    <property type="match status" value="1"/>
</dbReference>
<evidence type="ECO:0000313" key="5">
    <source>
        <dbReference type="Proteomes" id="UP000606274"/>
    </source>
</evidence>
<dbReference type="Proteomes" id="UP000606274">
    <property type="component" value="Unassembled WGS sequence"/>
</dbReference>
<comment type="caution">
    <text evidence="4">The sequence shown here is derived from an EMBL/GenBank/DDBJ whole genome shotgun (WGS) entry which is preliminary data.</text>
</comment>
<dbReference type="SMART" id="SM00222">
    <property type="entry name" value="Sec7"/>
    <property type="match status" value="1"/>
</dbReference>
<sequence>MKQEVLKHESLIEATTQSLLSSVLKNHLTQPGSDEVAPGASGQEEVAPGASGHVEVAPGASGQVEVEPGASGQEEVSSGASGQEEVSPGASGQEEVAPGASGHVEVSPGASGHVEVAPGASGHVEVAPGSSGQVEVSPGALGHVEVAPGASGHVEVSPGASGHVEVAPGALGHVEVAPGASGQVDVAPGASGHVEFAPGASGQEDVTPGASGHVEVSPGASGHVEVAPGALGHVEVAPGSSGQVEVSPGASGHVEFAPGASGQEEVAPGASGHVEVSPGASGHVEVAPGALGHVEVAPGSSGQVDVAPGASGQVDVAPGASGHVEVAPGASGQEEVAPGASGQEEVAPQSTEWGEVARDMSDQIQLLRLIWEKRKIDLKGKNLARQIYNFKHFRSPEMIQQLSNNLELAQSFLNAYVMHFNFTSVSIDLALRMFLRVLWPEDEFQLQHHFICFFSLWYLKCNERALNLHQGVYNLCWAMILLNADLHGGQKRKMTCKEFIDNLNSVSDQSWYPEVHLKNIYKSIKACPLYAFRVNSRYEENDEEYTVYKTGQLMCKRVMDANGRKTRRCRRSWKHFSATLNGLLLQLDSEDDCKNITISLHHAVAHPLKYKNMPYLLFLKTADSRVFYFQTDSEVEQRLWVSTINLIAARFSAPPLTSNTHDINKPRPQVLPSFPSTLSLEQQFRYTKDQLEKDSARLNILLCQTFLFCYVWAIGGNLTDGCWDAFDSFVRQQFENNTDAKIVGEEFLENINTMLNLGEVPNLFEKDELEQVLEATRPSRRVSPRATGMRLKCVLFPPAGIPHPDDVPDDCPLLWFPDLGLIFHHSSNTGQTGRVLSRSSVTRIFLKKLTDYDKENIRPQVLQKLQRYIQNPDFIPEKVEKVSKACRSMCISLKIDPLPGSGDLSSPSPYTILLHYNQCDSKSTLVKLNVDVYKSCWSFTDQ</sequence>
<dbReference type="PANTHER" id="PTHR10663:SF376">
    <property type="entry name" value="PH AND SEC7 DOMAIN-CONTAINING PROTEIN"/>
    <property type="match status" value="1"/>
</dbReference>
<keyword evidence="5" id="KW-1185">Reference proteome</keyword>
<name>A0A8T0A6P4_SILME</name>
<dbReference type="GO" id="GO:0032012">
    <property type="term" value="P:regulation of ARF protein signal transduction"/>
    <property type="evidence" value="ECO:0007669"/>
    <property type="project" value="InterPro"/>
</dbReference>
<feature type="region of interest" description="Disordered" evidence="2">
    <location>
        <begin position="29"/>
        <end position="117"/>
    </location>
</feature>
<feature type="region of interest" description="Disordered" evidence="2">
    <location>
        <begin position="332"/>
        <end position="352"/>
    </location>
</feature>
<dbReference type="GO" id="GO:0032587">
    <property type="term" value="C:ruffle membrane"/>
    <property type="evidence" value="ECO:0007669"/>
    <property type="project" value="UniProtKB-SubCell"/>
</dbReference>
<reference evidence="4" key="1">
    <citation type="submission" date="2020-08" db="EMBL/GenBank/DDBJ databases">
        <title>Chromosome-level assembly of Southern catfish (Silurus meridionalis) provides insights into visual adaptation to the nocturnal and benthic lifestyles.</title>
        <authorList>
            <person name="Zhang Y."/>
            <person name="Wang D."/>
            <person name="Peng Z."/>
        </authorList>
    </citation>
    <scope>NUCLEOTIDE SEQUENCE</scope>
    <source>
        <strain evidence="4">SWU-2019-XX</strain>
        <tissue evidence="4">Muscle</tissue>
    </source>
</reference>
<dbReference type="InterPro" id="IPR035999">
    <property type="entry name" value="Sec7_dom_sf"/>
</dbReference>
<dbReference type="InterPro" id="IPR041466">
    <property type="entry name" value="Dynein_AAA5_ext"/>
</dbReference>
<dbReference type="Pfam" id="PF15410">
    <property type="entry name" value="PH_9"/>
    <property type="match status" value="1"/>
</dbReference>
<organism evidence="4 5">
    <name type="scientific">Silurus meridionalis</name>
    <name type="common">Southern catfish</name>
    <name type="synonym">Silurus soldatovi meridionalis</name>
    <dbReference type="NCBI Taxonomy" id="175797"/>
    <lineage>
        <taxon>Eukaryota</taxon>
        <taxon>Metazoa</taxon>
        <taxon>Chordata</taxon>
        <taxon>Craniata</taxon>
        <taxon>Vertebrata</taxon>
        <taxon>Euteleostomi</taxon>
        <taxon>Actinopterygii</taxon>
        <taxon>Neopterygii</taxon>
        <taxon>Teleostei</taxon>
        <taxon>Ostariophysi</taxon>
        <taxon>Siluriformes</taxon>
        <taxon>Siluridae</taxon>
        <taxon>Silurus</taxon>
    </lineage>
</organism>
<protein>
    <recommendedName>
        <fullName evidence="3">SEC7 domain-containing protein</fullName>
    </recommendedName>
</protein>
<dbReference type="InterPro" id="IPR027417">
    <property type="entry name" value="P-loop_NTPase"/>
</dbReference>
<dbReference type="GO" id="GO:0005085">
    <property type="term" value="F:guanyl-nucleotide exchange factor activity"/>
    <property type="evidence" value="ECO:0007669"/>
    <property type="project" value="InterPro"/>
</dbReference>
<evidence type="ECO:0000259" key="3">
    <source>
        <dbReference type="PROSITE" id="PS50190"/>
    </source>
</evidence>
<gene>
    <name evidence="4" type="ORF">HF521_015109</name>
</gene>
<dbReference type="Pfam" id="PF12780">
    <property type="entry name" value="AAA_8"/>
    <property type="match status" value="1"/>
</dbReference>
<dbReference type="SUPFAM" id="SSF48425">
    <property type="entry name" value="Sec7 domain"/>
    <property type="match status" value="1"/>
</dbReference>
<dbReference type="Gene3D" id="2.30.29.30">
    <property type="entry name" value="Pleckstrin-homology domain (PH domain)/Phosphotyrosine-binding domain (PTB)"/>
    <property type="match status" value="1"/>
</dbReference>